<feature type="transmembrane region" description="Helical" evidence="2">
    <location>
        <begin position="168"/>
        <end position="190"/>
    </location>
</feature>
<dbReference type="EMBL" id="JABFUC010000001">
    <property type="protein sequence ID" value="MCG6656537.1"/>
    <property type="molecule type" value="Genomic_DNA"/>
</dbReference>
<feature type="transmembrane region" description="Helical" evidence="2">
    <location>
        <begin position="408"/>
        <end position="434"/>
    </location>
</feature>
<dbReference type="RefSeq" id="WP_238975387.1">
    <property type="nucleotide sequence ID" value="NZ_JABFUC010000001.1"/>
</dbReference>
<organism evidence="3 4">
    <name type="scientific">Billgrantia campisalis</name>
    <dbReference type="NCBI Taxonomy" id="74661"/>
    <lineage>
        <taxon>Bacteria</taxon>
        <taxon>Pseudomonadati</taxon>
        <taxon>Pseudomonadota</taxon>
        <taxon>Gammaproteobacteria</taxon>
        <taxon>Oceanospirillales</taxon>
        <taxon>Halomonadaceae</taxon>
        <taxon>Billgrantia</taxon>
    </lineage>
</organism>
<feature type="transmembrane region" description="Helical" evidence="2">
    <location>
        <begin position="202"/>
        <end position="222"/>
    </location>
</feature>
<proteinExistence type="predicted"/>
<evidence type="ECO:0000313" key="3">
    <source>
        <dbReference type="EMBL" id="MCG6656537.1"/>
    </source>
</evidence>
<feature type="transmembrane region" description="Helical" evidence="2">
    <location>
        <begin position="347"/>
        <end position="369"/>
    </location>
</feature>
<feature type="transmembrane region" description="Helical" evidence="2">
    <location>
        <begin position="64"/>
        <end position="89"/>
    </location>
</feature>
<accession>A0ABS9P428</accession>
<feature type="compositionally biased region" description="Basic and acidic residues" evidence="1">
    <location>
        <begin position="445"/>
        <end position="454"/>
    </location>
</feature>
<evidence type="ECO:0000256" key="1">
    <source>
        <dbReference type="SAM" id="MobiDB-lite"/>
    </source>
</evidence>
<evidence type="ECO:0000313" key="4">
    <source>
        <dbReference type="Proteomes" id="UP000814385"/>
    </source>
</evidence>
<keyword evidence="2" id="KW-0812">Transmembrane</keyword>
<keyword evidence="4" id="KW-1185">Reference proteome</keyword>
<reference evidence="3 4" key="1">
    <citation type="submission" date="2020-05" db="EMBL/GenBank/DDBJ databases">
        <title>Comparative genomic analysis of denitrifying bacteria from Halomonas genus.</title>
        <authorList>
            <person name="Wang L."/>
            <person name="Shao Z."/>
        </authorList>
    </citation>
    <scope>NUCLEOTIDE SEQUENCE [LARGE SCALE GENOMIC DNA]</scope>
    <source>
        <strain evidence="3 4">A4</strain>
    </source>
</reference>
<sequence length="481" mass="52323">MLLKRDYGQEQPYWPLGPFKVRLPFIHFPWAIPETIQAMVMFVISLGMIPLLEQYLGVPYEVGLAFVVVCGIGFILPPLLGIPFIAGWITPAIPVVLLFIGEYEPGPEAIRAMVALQLMVTAIFLFMAVTRLGTKLVNNVPASIKAGILLGAGIAAISGEIVEGGRLYNTPISLGIGGLITLYVLFSLSFRDLAEKYRWARNIVAFGMVPGMLITMAIGWGVGEYPMPEVEWGIAMPDFAGIWAYLPFTIGAPGIHLMVAAIPTAIIAYIIAFGDIVVGQTLIKRVDHLRPDEKIEVDVDRVHLITGLRNLMHSLLAPYPGLAGPLFTGGMATVTERYRYGRKAMDTIYSGTGVFWIVGFLALFLLPLVTFFRPVLPIALSITLLITGYLCIAVAVEQIKNATAMGVAGIMGVVLATHGAAWGLGIGLILYFLIEHRARGARELEEEEPIHVEDDMMVEESPEEGDLAAEEGLEPQPAPRS</sequence>
<comment type="caution">
    <text evidence="3">The sequence shown here is derived from an EMBL/GenBank/DDBJ whole genome shotgun (WGS) entry which is preliminary data.</text>
</comment>
<feature type="transmembrane region" description="Helical" evidence="2">
    <location>
        <begin position="109"/>
        <end position="130"/>
    </location>
</feature>
<protein>
    <submittedName>
        <fullName evidence="3">Xanthine/uracil/vitamin C permease</fullName>
    </submittedName>
</protein>
<feature type="compositionally biased region" description="Acidic residues" evidence="1">
    <location>
        <begin position="455"/>
        <end position="473"/>
    </location>
</feature>
<evidence type="ECO:0000256" key="2">
    <source>
        <dbReference type="SAM" id="Phobius"/>
    </source>
</evidence>
<name>A0ABS9P428_9GAMM</name>
<keyword evidence="2" id="KW-1133">Transmembrane helix</keyword>
<feature type="transmembrane region" description="Helical" evidence="2">
    <location>
        <begin position="142"/>
        <end position="162"/>
    </location>
</feature>
<feature type="transmembrane region" description="Helical" evidence="2">
    <location>
        <begin position="375"/>
        <end position="396"/>
    </location>
</feature>
<dbReference type="Proteomes" id="UP000814385">
    <property type="component" value="Unassembled WGS sequence"/>
</dbReference>
<feature type="transmembrane region" description="Helical" evidence="2">
    <location>
        <begin position="242"/>
        <end position="272"/>
    </location>
</feature>
<keyword evidence="2" id="KW-0472">Membrane</keyword>
<feature type="transmembrane region" description="Helical" evidence="2">
    <location>
        <begin position="30"/>
        <end position="52"/>
    </location>
</feature>
<feature type="region of interest" description="Disordered" evidence="1">
    <location>
        <begin position="445"/>
        <end position="481"/>
    </location>
</feature>
<gene>
    <name evidence="3" type="ORF">HOP52_01945</name>
</gene>